<feature type="transmembrane region" description="Helical" evidence="7">
    <location>
        <begin position="52"/>
        <end position="75"/>
    </location>
</feature>
<dbReference type="PANTHER" id="PTHR30250:SF10">
    <property type="entry name" value="LIPOPOLYSACCHARIDE BIOSYNTHESIS PROTEIN WZXC"/>
    <property type="match status" value="1"/>
</dbReference>
<dbReference type="PANTHER" id="PTHR30250">
    <property type="entry name" value="PST FAMILY PREDICTED COLANIC ACID TRANSPORTER"/>
    <property type="match status" value="1"/>
</dbReference>
<comment type="subcellular location">
    <subcellularLocation>
        <location evidence="1">Cell membrane</location>
        <topology evidence="1">Multi-pass membrane protein</topology>
    </subcellularLocation>
</comment>
<keyword evidence="4 7" id="KW-0812">Transmembrane</keyword>
<evidence type="ECO:0000256" key="1">
    <source>
        <dbReference type="ARBA" id="ARBA00004651"/>
    </source>
</evidence>
<evidence type="ECO:0000256" key="6">
    <source>
        <dbReference type="ARBA" id="ARBA00023136"/>
    </source>
</evidence>
<evidence type="ECO:0000313" key="8">
    <source>
        <dbReference type="EMBL" id="TFD91463.1"/>
    </source>
</evidence>
<keyword evidence="6 7" id="KW-0472">Membrane</keyword>
<organism evidence="8 9">
    <name type="scientific">Cryobacterium serini</name>
    <dbReference type="NCBI Taxonomy" id="1259201"/>
    <lineage>
        <taxon>Bacteria</taxon>
        <taxon>Bacillati</taxon>
        <taxon>Actinomycetota</taxon>
        <taxon>Actinomycetes</taxon>
        <taxon>Micrococcales</taxon>
        <taxon>Microbacteriaceae</taxon>
        <taxon>Cryobacterium</taxon>
    </lineage>
</organism>
<keyword evidence="9" id="KW-1185">Reference proteome</keyword>
<feature type="transmembrane region" description="Helical" evidence="7">
    <location>
        <begin position="448"/>
        <end position="467"/>
    </location>
</feature>
<dbReference type="AlphaFoldDB" id="A0A4R9BUW1"/>
<comment type="caution">
    <text evidence="8">The sequence shown here is derived from an EMBL/GenBank/DDBJ whole genome shotgun (WGS) entry which is preliminary data.</text>
</comment>
<feature type="transmembrane region" description="Helical" evidence="7">
    <location>
        <begin position="326"/>
        <end position="346"/>
    </location>
</feature>
<feature type="transmembrane region" description="Helical" evidence="7">
    <location>
        <begin position="181"/>
        <end position="201"/>
    </location>
</feature>
<accession>A0A4R9BUW1</accession>
<dbReference type="EMBL" id="SOHN01000003">
    <property type="protein sequence ID" value="TFD91463.1"/>
    <property type="molecule type" value="Genomic_DNA"/>
</dbReference>
<dbReference type="Pfam" id="PF13440">
    <property type="entry name" value="Polysacc_synt_3"/>
    <property type="match status" value="1"/>
</dbReference>
<dbReference type="InterPro" id="IPR050833">
    <property type="entry name" value="Poly_Biosynth_Transport"/>
</dbReference>
<dbReference type="RefSeq" id="WP_134526714.1">
    <property type="nucleotide sequence ID" value="NZ_SOHN01000003.1"/>
</dbReference>
<evidence type="ECO:0000256" key="7">
    <source>
        <dbReference type="SAM" id="Phobius"/>
    </source>
</evidence>
<feature type="transmembrane region" description="Helical" evidence="7">
    <location>
        <begin position="367"/>
        <end position="384"/>
    </location>
</feature>
<comment type="similarity">
    <text evidence="2">Belongs to the polysaccharide synthase family.</text>
</comment>
<feature type="transmembrane region" description="Helical" evidence="7">
    <location>
        <begin position="240"/>
        <end position="261"/>
    </location>
</feature>
<protein>
    <submittedName>
        <fullName evidence="8">Polysaccharide biosynthesis protein</fullName>
    </submittedName>
</protein>
<reference evidence="8 9" key="1">
    <citation type="submission" date="2019-03" db="EMBL/GenBank/DDBJ databases">
        <title>Genomics of glacier-inhabiting Cryobacterium strains.</title>
        <authorList>
            <person name="Liu Q."/>
            <person name="Xin Y.-H."/>
        </authorList>
    </citation>
    <scope>NUCLEOTIDE SEQUENCE [LARGE SCALE GENOMIC DNA]</scope>
    <source>
        <strain evidence="8 9">Sr54</strain>
    </source>
</reference>
<keyword evidence="3" id="KW-1003">Cell membrane</keyword>
<evidence type="ECO:0000256" key="3">
    <source>
        <dbReference type="ARBA" id="ARBA00022475"/>
    </source>
</evidence>
<feature type="transmembrane region" description="Helical" evidence="7">
    <location>
        <begin position="213"/>
        <end position="234"/>
    </location>
</feature>
<proteinExistence type="inferred from homology"/>
<evidence type="ECO:0000256" key="2">
    <source>
        <dbReference type="ARBA" id="ARBA00007430"/>
    </source>
</evidence>
<feature type="transmembrane region" description="Helical" evidence="7">
    <location>
        <begin position="122"/>
        <end position="142"/>
    </location>
</feature>
<dbReference type="Proteomes" id="UP000297626">
    <property type="component" value="Unassembled WGS sequence"/>
</dbReference>
<feature type="transmembrane region" description="Helical" evidence="7">
    <location>
        <begin position="18"/>
        <end position="40"/>
    </location>
</feature>
<evidence type="ECO:0000313" key="9">
    <source>
        <dbReference type="Proteomes" id="UP000297626"/>
    </source>
</evidence>
<feature type="transmembrane region" description="Helical" evidence="7">
    <location>
        <begin position="294"/>
        <end position="314"/>
    </location>
</feature>
<evidence type="ECO:0000256" key="4">
    <source>
        <dbReference type="ARBA" id="ARBA00022692"/>
    </source>
</evidence>
<keyword evidence="5 7" id="KW-1133">Transmembrane helix</keyword>
<gene>
    <name evidence="8" type="ORF">E3T51_01810</name>
</gene>
<feature type="transmembrane region" description="Helical" evidence="7">
    <location>
        <begin position="154"/>
        <end position="175"/>
    </location>
</feature>
<feature type="transmembrane region" description="Helical" evidence="7">
    <location>
        <begin position="87"/>
        <end position="110"/>
    </location>
</feature>
<evidence type="ECO:0000256" key="5">
    <source>
        <dbReference type="ARBA" id="ARBA00022989"/>
    </source>
</evidence>
<name>A0A4R9BUW1_9MICO</name>
<feature type="transmembrane region" description="Helical" evidence="7">
    <location>
        <begin position="390"/>
        <end position="407"/>
    </location>
</feature>
<feature type="transmembrane region" description="Helical" evidence="7">
    <location>
        <begin position="419"/>
        <end position="442"/>
    </location>
</feature>
<dbReference type="GO" id="GO:0005886">
    <property type="term" value="C:plasma membrane"/>
    <property type="evidence" value="ECO:0007669"/>
    <property type="project" value="UniProtKB-SubCell"/>
</dbReference>
<sequence>MGGQGVKKLREAPNASRALFWSFSNTAVSRLGTLGIGIVLARVLGPEEFGTYAVAFIALVAILSINEFGVSLAIVRWPGDPREIAPTVTTISLVGSAIFCIGGYLAAPWFAGMMGDPEATGVVQLLVLSVLVNGIVATPAAMLQREYRQGTRMIIDQVNVWIGAVLSVTLALLGWGAMSLAVGRVAGTLVSAVLFLAFSPLPYRLGFDRGKASALFSFGLPLAGASLIVFFVGYADQLVAGHLLGATMLGFFVLAFNLASWPVSMFSQPLRSVAPTAFSRLQHDQLEMNLAFRAILRVLAAAAVPVCFFLAGAADPVVRFVYGDEWAPAAVALTWLALLAAFRIVFELAYDFLVVLRKTGSLLGIQLWWLAALVPALIVGALWFGLAGIGIAQVVVAGVVVLPLYLVRLKRSGILIRQMAAPVGLPLAAGLLVLGAGLTAGVLIDNPLIAALPSGLLTLAVMGLLLHRERETLRSLRGLGKIPAPAGRSDGGVMS</sequence>